<dbReference type="SUPFAM" id="SSF50324">
    <property type="entry name" value="Inorganic pyrophosphatase"/>
    <property type="match status" value="1"/>
</dbReference>
<dbReference type="Gene3D" id="3.90.80.10">
    <property type="entry name" value="Inorganic pyrophosphatase"/>
    <property type="match status" value="1"/>
</dbReference>
<evidence type="ECO:0000313" key="7">
    <source>
        <dbReference type="EMBL" id="KAJ7610916.1"/>
    </source>
</evidence>
<name>A0AAD7B669_9AGAR</name>
<keyword evidence="6" id="KW-0460">Magnesium</keyword>
<dbReference type="InterPro" id="IPR008162">
    <property type="entry name" value="Pyrophosphatase"/>
</dbReference>
<evidence type="ECO:0000256" key="5">
    <source>
        <dbReference type="ARBA" id="ARBA00022801"/>
    </source>
</evidence>
<keyword evidence="8" id="KW-1185">Reference proteome</keyword>
<reference evidence="7" key="1">
    <citation type="submission" date="2023-03" db="EMBL/GenBank/DDBJ databases">
        <title>Massive genome expansion in bonnet fungi (Mycena s.s.) driven by repeated elements and novel gene families across ecological guilds.</title>
        <authorList>
            <consortium name="Lawrence Berkeley National Laboratory"/>
            <person name="Harder C.B."/>
            <person name="Miyauchi S."/>
            <person name="Viragh M."/>
            <person name="Kuo A."/>
            <person name="Thoen E."/>
            <person name="Andreopoulos B."/>
            <person name="Lu D."/>
            <person name="Skrede I."/>
            <person name="Drula E."/>
            <person name="Henrissat B."/>
            <person name="Morin E."/>
            <person name="Kohler A."/>
            <person name="Barry K."/>
            <person name="LaButti K."/>
            <person name="Morin E."/>
            <person name="Salamov A."/>
            <person name="Lipzen A."/>
            <person name="Mereny Z."/>
            <person name="Hegedus B."/>
            <person name="Baldrian P."/>
            <person name="Stursova M."/>
            <person name="Weitz H."/>
            <person name="Taylor A."/>
            <person name="Grigoriev I.V."/>
            <person name="Nagy L.G."/>
            <person name="Martin F."/>
            <person name="Kauserud H."/>
        </authorList>
    </citation>
    <scope>NUCLEOTIDE SEQUENCE</scope>
    <source>
        <strain evidence="7">9284</strain>
    </source>
</reference>
<dbReference type="Pfam" id="PF00719">
    <property type="entry name" value="Pyrophosphatase"/>
    <property type="match status" value="1"/>
</dbReference>
<evidence type="ECO:0000256" key="1">
    <source>
        <dbReference type="ARBA" id="ARBA00001946"/>
    </source>
</evidence>
<dbReference type="EC" id="3.6.1.1" evidence="3"/>
<comment type="similarity">
    <text evidence="2">Belongs to the PPase family.</text>
</comment>
<comment type="caution">
    <text evidence="7">The sequence shown here is derived from an EMBL/GenBank/DDBJ whole genome shotgun (WGS) entry which is preliminary data.</text>
</comment>
<keyword evidence="4" id="KW-0479">Metal-binding</keyword>
<sequence>MPLTATSLYVPLPTGTPNTPEHRVYISHNRHTLSTLHDIPLLSDNAPEPILNMVVEAPRWSNAQMGIASQEPFTPIRQAMQGRSKRLAYVRNCFPHRGFIWNYGSLPQTWSEGAPLHVCEIGEKVAHVGEVCSVRILGLLAPHDEGVLRYTLLAINTQDPLATVCLHTLTDLERECPGLMTATKEWFRLYKLPDGKPENTFDLNGQFKDTLFAEEIIRTAHAAWHDLVVTNSPNPLEVDLSNVTIQNSPGFVRSSALDTYDSQDVDPAPIPPGVSKSWHIAYNF</sequence>
<dbReference type="GO" id="GO:0000287">
    <property type="term" value="F:magnesium ion binding"/>
    <property type="evidence" value="ECO:0007669"/>
    <property type="project" value="InterPro"/>
</dbReference>
<dbReference type="GO" id="GO:0006796">
    <property type="term" value="P:phosphate-containing compound metabolic process"/>
    <property type="evidence" value="ECO:0007669"/>
    <property type="project" value="InterPro"/>
</dbReference>
<comment type="cofactor">
    <cofactor evidence="1">
        <name>Mg(2+)</name>
        <dbReference type="ChEBI" id="CHEBI:18420"/>
    </cofactor>
</comment>
<dbReference type="PANTHER" id="PTHR10286">
    <property type="entry name" value="INORGANIC PYROPHOSPHATASE"/>
    <property type="match status" value="1"/>
</dbReference>
<evidence type="ECO:0000256" key="3">
    <source>
        <dbReference type="ARBA" id="ARBA00012146"/>
    </source>
</evidence>
<evidence type="ECO:0000313" key="8">
    <source>
        <dbReference type="Proteomes" id="UP001221142"/>
    </source>
</evidence>
<dbReference type="InterPro" id="IPR036649">
    <property type="entry name" value="Pyrophosphatase_sf"/>
</dbReference>
<dbReference type="EMBL" id="JARKIF010000034">
    <property type="protein sequence ID" value="KAJ7610916.1"/>
    <property type="molecule type" value="Genomic_DNA"/>
</dbReference>
<keyword evidence="5" id="KW-0378">Hydrolase</keyword>
<organism evidence="7 8">
    <name type="scientific">Roridomyces roridus</name>
    <dbReference type="NCBI Taxonomy" id="1738132"/>
    <lineage>
        <taxon>Eukaryota</taxon>
        <taxon>Fungi</taxon>
        <taxon>Dikarya</taxon>
        <taxon>Basidiomycota</taxon>
        <taxon>Agaricomycotina</taxon>
        <taxon>Agaricomycetes</taxon>
        <taxon>Agaricomycetidae</taxon>
        <taxon>Agaricales</taxon>
        <taxon>Marasmiineae</taxon>
        <taxon>Mycenaceae</taxon>
        <taxon>Roridomyces</taxon>
    </lineage>
</organism>
<gene>
    <name evidence="7" type="ORF">FB45DRAFT_327949</name>
</gene>
<dbReference type="AlphaFoldDB" id="A0AAD7B669"/>
<dbReference type="GO" id="GO:0004427">
    <property type="term" value="F:inorganic diphosphate phosphatase activity"/>
    <property type="evidence" value="ECO:0007669"/>
    <property type="project" value="UniProtKB-EC"/>
</dbReference>
<evidence type="ECO:0000256" key="4">
    <source>
        <dbReference type="ARBA" id="ARBA00022723"/>
    </source>
</evidence>
<dbReference type="Proteomes" id="UP001221142">
    <property type="component" value="Unassembled WGS sequence"/>
</dbReference>
<evidence type="ECO:0000256" key="2">
    <source>
        <dbReference type="ARBA" id="ARBA00006220"/>
    </source>
</evidence>
<evidence type="ECO:0000256" key="6">
    <source>
        <dbReference type="ARBA" id="ARBA00022842"/>
    </source>
</evidence>
<accession>A0AAD7B669</accession>
<protein>
    <recommendedName>
        <fullName evidence="3">inorganic diphosphatase</fullName>
        <ecNumber evidence="3">3.6.1.1</ecNumber>
    </recommendedName>
</protein>
<dbReference type="GO" id="GO:0005737">
    <property type="term" value="C:cytoplasm"/>
    <property type="evidence" value="ECO:0007669"/>
    <property type="project" value="InterPro"/>
</dbReference>
<proteinExistence type="inferred from homology"/>